<organism evidence="1 2">
    <name type="scientific">Candidatus Kaiserbacteria bacterium CG10_big_fil_rev_8_21_14_0_10_56_12</name>
    <dbReference type="NCBI Taxonomy" id="1974611"/>
    <lineage>
        <taxon>Bacteria</taxon>
        <taxon>Candidatus Kaiseribacteriota</taxon>
    </lineage>
</organism>
<dbReference type="AlphaFoldDB" id="A0A2H0UBV5"/>
<sequence>MKAAKYPLSPEAERSVEEKLLAPLRLFGDRGDTALLEVELEEAPPEGRSSEPCRLVARLSIDGYVYHAEAVKPTPESAADRVRSQLEAEIRRARGRSRRLLRRGGVALKRMLRIGS</sequence>
<dbReference type="EMBL" id="PFBL01000017">
    <property type="protein sequence ID" value="PIR83166.1"/>
    <property type="molecule type" value="Genomic_DNA"/>
</dbReference>
<reference evidence="2" key="1">
    <citation type="submission" date="2017-09" db="EMBL/GenBank/DDBJ databases">
        <title>Depth-based differentiation of microbial function through sediment-hosted aquifers and enrichment of novel symbionts in the deep terrestrial subsurface.</title>
        <authorList>
            <person name="Probst A.J."/>
            <person name="Ladd B."/>
            <person name="Jarett J.K."/>
            <person name="Geller-Mcgrath D.E."/>
            <person name="Sieber C.M.K."/>
            <person name="Emerson J.B."/>
            <person name="Anantharaman K."/>
            <person name="Thomas B.C."/>
            <person name="Malmstrom R."/>
            <person name="Stieglmeier M."/>
            <person name="Klingl A."/>
            <person name="Woyke T."/>
            <person name="Ryan C.M."/>
            <person name="Banfield J.F."/>
        </authorList>
    </citation>
    <scope>NUCLEOTIDE SEQUENCE [LARGE SCALE GENOMIC DNA]</scope>
</reference>
<evidence type="ECO:0000313" key="2">
    <source>
        <dbReference type="Proteomes" id="UP000230179"/>
    </source>
</evidence>
<dbReference type="InterPro" id="IPR036567">
    <property type="entry name" value="RHF-like"/>
</dbReference>
<gene>
    <name evidence="1" type="ORF">COU19_02055</name>
</gene>
<dbReference type="Proteomes" id="UP000230179">
    <property type="component" value="Unassembled WGS sequence"/>
</dbReference>
<protein>
    <submittedName>
        <fullName evidence="1">Uncharacterized protein</fullName>
    </submittedName>
</protein>
<proteinExistence type="predicted"/>
<name>A0A2H0UBV5_9BACT</name>
<evidence type="ECO:0000313" key="1">
    <source>
        <dbReference type="EMBL" id="PIR83166.1"/>
    </source>
</evidence>
<accession>A0A2H0UBV5</accession>
<comment type="caution">
    <text evidence="1">The sequence shown here is derived from an EMBL/GenBank/DDBJ whole genome shotgun (WGS) entry which is preliminary data.</text>
</comment>
<dbReference type="Gene3D" id="3.30.160.100">
    <property type="entry name" value="Ribosome hibernation promotion factor-like"/>
    <property type="match status" value="1"/>
</dbReference>